<accession>A0A2I0I7U3</accession>
<evidence type="ECO:0000256" key="5">
    <source>
        <dbReference type="ARBA" id="ARBA00022989"/>
    </source>
</evidence>
<dbReference type="InterPro" id="IPR000727">
    <property type="entry name" value="T_SNARE_dom"/>
</dbReference>
<evidence type="ECO:0000256" key="1">
    <source>
        <dbReference type="ARBA" id="ARBA00004194"/>
    </source>
</evidence>
<feature type="region of interest" description="Disordered" evidence="9">
    <location>
        <begin position="20"/>
        <end position="41"/>
    </location>
</feature>
<protein>
    <recommendedName>
        <fullName evidence="10">t-SNARE coiled-coil homology domain-containing protein</fullName>
    </recommendedName>
</protein>
<dbReference type="SUPFAM" id="SSF58038">
    <property type="entry name" value="SNARE fusion complex"/>
    <property type="match status" value="1"/>
</dbReference>
<proteinExistence type="predicted"/>
<organism evidence="11 12">
    <name type="scientific">Punica granatum</name>
    <name type="common">Pomegranate</name>
    <dbReference type="NCBI Taxonomy" id="22663"/>
    <lineage>
        <taxon>Eukaryota</taxon>
        <taxon>Viridiplantae</taxon>
        <taxon>Streptophyta</taxon>
        <taxon>Embryophyta</taxon>
        <taxon>Tracheophyta</taxon>
        <taxon>Spermatophyta</taxon>
        <taxon>Magnoliopsida</taxon>
        <taxon>eudicotyledons</taxon>
        <taxon>Gunneridae</taxon>
        <taxon>Pentapetalae</taxon>
        <taxon>rosids</taxon>
        <taxon>malvids</taxon>
        <taxon>Myrtales</taxon>
        <taxon>Lythraceae</taxon>
        <taxon>Punica</taxon>
    </lineage>
</organism>
<dbReference type="GO" id="GO:0015031">
    <property type="term" value="P:protein transport"/>
    <property type="evidence" value="ECO:0007669"/>
    <property type="project" value="UniProtKB-KW"/>
</dbReference>
<dbReference type="Gene3D" id="1.20.5.110">
    <property type="match status" value="1"/>
</dbReference>
<dbReference type="InterPro" id="IPR039899">
    <property type="entry name" value="BET1_SNARE"/>
</dbReference>
<evidence type="ECO:0000313" key="12">
    <source>
        <dbReference type="Proteomes" id="UP000233551"/>
    </source>
</evidence>
<evidence type="ECO:0000256" key="4">
    <source>
        <dbReference type="ARBA" id="ARBA00022927"/>
    </source>
</evidence>
<evidence type="ECO:0000256" key="9">
    <source>
        <dbReference type="SAM" id="MobiDB-lite"/>
    </source>
</evidence>
<dbReference type="AlphaFoldDB" id="A0A2I0I7U3"/>
<evidence type="ECO:0000256" key="8">
    <source>
        <dbReference type="ARBA" id="ARBA00046280"/>
    </source>
</evidence>
<dbReference type="GO" id="GO:0000139">
    <property type="term" value="C:Golgi membrane"/>
    <property type="evidence" value="ECO:0007669"/>
    <property type="project" value="UniProtKB-SubCell"/>
</dbReference>
<dbReference type="CDD" id="cd15853">
    <property type="entry name" value="SNARE_Bet1"/>
    <property type="match status" value="1"/>
</dbReference>
<keyword evidence="7" id="KW-0472">Membrane</keyword>
<comment type="subcellular location">
    <subcellularLocation>
        <location evidence="8">Endomembrane system</location>
        <topology evidence="8">Single-pass type IV membrane protein</topology>
    </subcellularLocation>
    <subcellularLocation>
        <location evidence="1">Golgi apparatus membrane</location>
        <topology evidence="1">Single-pass membrane protein</topology>
    </subcellularLocation>
</comment>
<keyword evidence="4" id="KW-0653">Protein transport</keyword>
<feature type="compositionally biased region" description="Basic and acidic residues" evidence="9">
    <location>
        <begin position="31"/>
        <end position="41"/>
    </location>
</feature>
<evidence type="ECO:0000256" key="2">
    <source>
        <dbReference type="ARBA" id="ARBA00022448"/>
    </source>
</evidence>
<feature type="domain" description="T-SNARE coiled-coil homology" evidence="10">
    <location>
        <begin position="34"/>
        <end position="96"/>
    </location>
</feature>
<dbReference type="Proteomes" id="UP000233551">
    <property type="component" value="Unassembled WGS sequence"/>
</dbReference>
<evidence type="ECO:0000313" key="11">
    <source>
        <dbReference type="EMBL" id="PKI40052.1"/>
    </source>
</evidence>
<reference evidence="11 12" key="1">
    <citation type="submission" date="2017-11" db="EMBL/GenBank/DDBJ databases">
        <title>De-novo sequencing of pomegranate (Punica granatum L.) genome.</title>
        <authorList>
            <person name="Akparov Z."/>
            <person name="Amiraslanov A."/>
            <person name="Hajiyeva S."/>
            <person name="Abbasov M."/>
            <person name="Kaur K."/>
            <person name="Hamwieh A."/>
            <person name="Solovyev V."/>
            <person name="Salamov A."/>
            <person name="Braich B."/>
            <person name="Kosarev P."/>
            <person name="Mahmoud A."/>
            <person name="Hajiyev E."/>
            <person name="Babayeva S."/>
            <person name="Izzatullayeva V."/>
            <person name="Mammadov A."/>
            <person name="Mammadov A."/>
            <person name="Sharifova S."/>
            <person name="Ojaghi J."/>
            <person name="Eynullazada K."/>
            <person name="Bayramov B."/>
            <person name="Abdulazimova A."/>
            <person name="Shahmuradov I."/>
        </authorList>
    </citation>
    <scope>NUCLEOTIDE SEQUENCE [LARGE SCALE GENOMIC DNA]</scope>
    <source>
        <strain evidence="12">cv. AG2017</strain>
        <tissue evidence="11">Leaf</tissue>
    </source>
</reference>
<dbReference type="PANTHER" id="PTHR12791">
    <property type="entry name" value="GOLGI SNARE BET1-RELATED"/>
    <property type="match status" value="1"/>
</dbReference>
<keyword evidence="12" id="KW-1185">Reference proteome</keyword>
<keyword evidence="6" id="KW-0333">Golgi apparatus</keyword>
<sequence>MSYKRDSRASRASLFDNYSNIEEGRGSSSSRSHEINEHDNDKAVDSLHDRVTFLKRLTGDIHNEVENHNHLLDKMGKSMDASRGTMSRTVDRFKKVFDKKSNRQVRWILHVEIKECLNAWLILYIEGSVSCMLYHGFRVVLRLPSVVFEVLSIWLKQLTVYRRNQLPNAFK</sequence>
<name>A0A2I0I7U3_PUNGR</name>
<evidence type="ECO:0000259" key="10">
    <source>
        <dbReference type="PROSITE" id="PS50192"/>
    </source>
</evidence>
<keyword evidence="3" id="KW-0812">Transmembrane</keyword>
<keyword evidence="2" id="KW-0813">Transport</keyword>
<evidence type="ECO:0000256" key="7">
    <source>
        <dbReference type="ARBA" id="ARBA00023136"/>
    </source>
</evidence>
<gene>
    <name evidence="11" type="ORF">CRG98_039557</name>
</gene>
<dbReference type="STRING" id="22663.A0A2I0I7U3"/>
<evidence type="ECO:0000256" key="3">
    <source>
        <dbReference type="ARBA" id="ARBA00022692"/>
    </source>
</evidence>
<dbReference type="PROSITE" id="PS50192">
    <property type="entry name" value="T_SNARE"/>
    <property type="match status" value="1"/>
</dbReference>
<dbReference type="EMBL" id="PGOL01003672">
    <property type="protein sequence ID" value="PKI40052.1"/>
    <property type="molecule type" value="Genomic_DNA"/>
</dbReference>
<comment type="caution">
    <text evidence="11">The sequence shown here is derived from an EMBL/GenBank/DDBJ whole genome shotgun (WGS) entry which is preliminary data.</text>
</comment>
<evidence type="ECO:0000256" key="6">
    <source>
        <dbReference type="ARBA" id="ARBA00023034"/>
    </source>
</evidence>
<keyword evidence="5" id="KW-1133">Transmembrane helix</keyword>